<evidence type="ECO:0000313" key="1">
    <source>
        <dbReference type="EMBL" id="AJC91323.1"/>
    </source>
</evidence>
<evidence type="ECO:0000313" key="2">
    <source>
        <dbReference type="Proteomes" id="UP000031135"/>
    </source>
</evidence>
<sequence>MKIAIMQPTFNPWLGYIYMIQSVDIFVFLDNVQFERRSWQNRNKIKLQDKTFLLGLNLQKAPQKTSLQDILLEKDDKWKFKFLKTIHHAYSKSINFNKYYNILEKNLFKYTHLAQFNMELIKIYCEHLNIKTPILQASSLRLKNEKKEKLLLEICQSLNANHYLSPEGSKNYLEKETAKEIFENANITIEYFDFIHPIYNQLGVNFIAYLGILDFLFNEKNPHIKFQECIKMNEYNYESSF</sequence>
<dbReference type="EMBL" id="CP007772">
    <property type="protein sequence ID" value="AJC91323.1"/>
    <property type="molecule type" value="Genomic_DNA"/>
</dbReference>
<dbReference type="HOGENOM" id="CLU_079350_0_0_7"/>
<proteinExistence type="predicted"/>
<organism evidence="1 2">
    <name type="scientific">Campylobacter subantarcticus LMG 24374</name>
    <dbReference type="NCBI Taxonomy" id="1388751"/>
    <lineage>
        <taxon>Bacteria</taxon>
        <taxon>Pseudomonadati</taxon>
        <taxon>Campylobacterota</taxon>
        <taxon>Epsilonproteobacteria</taxon>
        <taxon>Campylobacterales</taxon>
        <taxon>Campylobacteraceae</taxon>
        <taxon>Campylobacter</taxon>
    </lineage>
</organism>
<protein>
    <submittedName>
        <fullName evidence="1">WbqC family protein</fullName>
    </submittedName>
</protein>
<gene>
    <name evidence="1" type="ORF">CSUB8521_1502</name>
</gene>
<dbReference type="Proteomes" id="UP000031135">
    <property type="component" value="Chromosome"/>
</dbReference>
<reference evidence="1 2" key="1">
    <citation type="journal article" date="2014" name="Genome Biol. Evol.">
        <title>Comparative Genomics of the Campylobacter lari Group.</title>
        <authorList>
            <person name="Miller W.G."/>
            <person name="Yee E."/>
            <person name="Chapman M.H."/>
            <person name="Smith T.P."/>
            <person name="Bono J.L."/>
            <person name="Huynh S."/>
            <person name="Parker C.T."/>
            <person name="Vandamme P."/>
            <person name="Luong K."/>
            <person name="Korlach J."/>
        </authorList>
    </citation>
    <scope>NUCLEOTIDE SEQUENCE [LARGE SCALE GENOMIC DNA]</scope>
    <source>
        <strain evidence="1 2">LMG 24374</strain>
    </source>
</reference>
<dbReference type="InterPro" id="IPR014985">
    <property type="entry name" value="WbqC"/>
</dbReference>
<name>A0A0A8HB17_9BACT</name>
<accession>A0A0A8HB17</accession>
<dbReference type="Pfam" id="PF08889">
    <property type="entry name" value="WbqC"/>
    <property type="match status" value="1"/>
</dbReference>
<dbReference type="AlphaFoldDB" id="A0A0A8HB17"/>
<dbReference type="KEGG" id="csm:CSUB8521_1502"/>